<dbReference type="Pfam" id="PF01934">
    <property type="entry name" value="HepT-like"/>
    <property type="match status" value="1"/>
</dbReference>
<proteinExistence type="inferred from homology"/>
<dbReference type="Proteomes" id="UP001595906">
    <property type="component" value="Unassembled WGS sequence"/>
</dbReference>
<name>A0ABV8PZ84_9BACT</name>
<evidence type="ECO:0000313" key="8">
    <source>
        <dbReference type="Proteomes" id="UP001595906"/>
    </source>
</evidence>
<reference evidence="8" key="1">
    <citation type="journal article" date="2019" name="Int. J. Syst. Evol. Microbiol.">
        <title>The Global Catalogue of Microorganisms (GCM) 10K type strain sequencing project: providing services to taxonomists for standard genome sequencing and annotation.</title>
        <authorList>
            <consortium name="The Broad Institute Genomics Platform"/>
            <consortium name="The Broad Institute Genome Sequencing Center for Infectious Disease"/>
            <person name="Wu L."/>
            <person name="Ma J."/>
        </authorList>
    </citation>
    <scope>NUCLEOTIDE SEQUENCE [LARGE SCALE GENOMIC DNA]</scope>
    <source>
        <strain evidence="8">CECT 8010</strain>
    </source>
</reference>
<dbReference type="InterPro" id="IPR008201">
    <property type="entry name" value="HepT-like"/>
</dbReference>
<evidence type="ECO:0000256" key="5">
    <source>
        <dbReference type="ARBA" id="ARBA00022801"/>
    </source>
</evidence>
<dbReference type="RefSeq" id="WP_379014052.1">
    <property type="nucleotide sequence ID" value="NZ_JBHSDC010000019.1"/>
</dbReference>
<gene>
    <name evidence="7" type="ORF">ACFOW1_10220</name>
</gene>
<evidence type="ECO:0000256" key="4">
    <source>
        <dbReference type="ARBA" id="ARBA00022741"/>
    </source>
</evidence>
<keyword evidence="4" id="KW-0547">Nucleotide-binding</keyword>
<dbReference type="PANTHER" id="PTHR34139">
    <property type="entry name" value="UPF0331 PROTEIN MJ0127"/>
    <property type="match status" value="1"/>
</dbReference>
<keyword evidence="3" id="KW-0540">Nuclease</keyword>
<dbReference type="InterPro" id="IPR051813">
    <property type="entry name" value="HepT_RNase_toxin"/>
</dbReference>
<dbReference type="PANTHER" id="PTHR34139:SF1">
    <property type="entry name" value="RNASE MJ1380-RELATED"/>
    <property type="match status" value="1"/>
</dbReference>
<evidence type="ECO:0000256" key="6">
    <source>
        <dbReference type="ARBA" id="ARBA00024207"/>
    </source>
</evidence>
<dbReference type="Gene3D" id="1.20.120.580">
    <property type="entry name" value="bsu32300-like"/>
    <property type="match status" value="1"/>
</dbReference>
<evidence type="ECO:0000313" key="7">
    <source>
        <dbReference type="EMBL" id="MFC4232267.1"/>
    </source>
</evidence>
<keyword evidence="5" id="KW-0378">Hydrolase</keyword>
<dbReference type="EMBL" id="JBHSDC010000019">
    <property type="protein sequence ID" value="MFC4232267.1"/>
    <property type="molecule type" value="Genomic_DNA"/>
</dbReference>
<evidence type="ECO:0000256" key="3">
    <source>
        <dbReference type="ARBA" id="ARBA00022722"/>
    </source>
</evidence>
<protein>
    <submittedName>
        <fullName evidence="7">DUF86 domain-containing protein</fullName>
    </submittedName>
</protein>
<accession>A0ABV8PZ84</accession>
<sequence>MSKREVALIANDMLECCNSIFEYIKGFDFNAFANDKKTVDAVVRNLEILGEASRMMTNEIKSDYPEVEWKILNDLRNRCIHDYFGIDYEIIWDIIQNYLPEQADFIEQLSRKLSK</sequence>
<keyword evidence="1" id="KW-0597">Phosphoprotein</keyword>
<keyword evidence="2" id="KW-1277">Toxin-antitoxin system</keyword>
<comment type="caution">
    <text evidence="7">The sequence shown here is derived from an EMBL/GenBank/DDBJ whole genome shotgun (WGS) entry which is preliminary data.</text>
</comment>
<keyword evidence="8" id="KW-1185">Reference proteome</keyword>
<comment type="similarity">
    <text evidence="6">Belongs to the HepT RNase toxin family.</text>
</comment>
<organism evidence="7 8">
    <name type="scientific">Parasediminibacterium paludis</name>
    <dbReference type="NCBI Taxonomy" id="908966"/>
    <lineage>
        <taxon>Bacteria</taxon>
        <taxon>Pseudomonadati</taxon>
        <taxon>Bacteroidota</taxon>
        <taxon>Chitinophagia</taxon>
        <taxon>Chitinophagales</taxon>
        <taxon>Chitinophagaceae</taxon>
        <taxon>Parasediminibacterium</taxon>
    </lineage>
</organism>
<evidence type="ECO:0000256" key="2">
    <source>
        <dbReference type="ARBA" id="ARBA00022649"/>
    </source>
</evidence>
<evidence type="ECO:0000256" key="1">
    <source>
        <dbReference type="ARBA" id="ARBA00022553"/>
    </source>
</evidence>
<dbReference type="InterPro" id="IPR037038">
    <property type="entry name" value="HepT-like_sf"/>
</dbReference>